<comment type="caution">
    <text evidence="2">The sequence shown here is derived from an EMBL/GenBank/DDBJ whole genome shotgun (WGS) entry which is preliminary data.</text>
</comment>
<keyword evidence="3" id="KW-1185">Reference proteome</keyword>
<reference evidence="2 3" key="1">
    <citation type="submission" date="2018-07" db="EMBL/GenBank/DDBJ databases">
        <title>Genomic Encyclopedia of Type Strains, Phase IV (KMG-IV): sequencing the most valuable type-strain genomes for metagenomic binning, comparative biology and taxonomic classification.</title>
        <authorList>
            <person name="Goeker M."/>
        </authorList>
    </citation>
    <scope>NUCLEOTIDE SEQUENCE [LARGE SCALE GENOMIC DNA]</scope>
    <source>
        <strain evidence="2 3">DSM 7466</strain>
    </source>
</reference>
<dbReference type="Gene3D" id="1.20.1260.10">
    <property type="match status" value="1"/>
</dbReference>
<dbReference type="PANTHER" id="PTHR43339">
    <property type="entry name" value="RUBRERYTHRIN-RELATED"/>
    <property type="match status" value="1"/>
</dbReference>
<dbReference type="CDD" id="cd01046">
    <property type="entry name" value="Rubrerythrin_like"/>
    <property type="match status" value="1"/>
</dbReference>
<proteinExistence type="predicted"/>
<dbReference type="PANTHER" id="PTHR43339:SF1">
    <property type="entry name" value="RUBRERYTHRIN"/>
    <property type="match status" value="1"/>
</dbReference>
<evidence type="ECO:0000313" key="3">
    <source>
        <dbReference type="Proteomes" id="UP000256864"/>
    </source>
</evidence>
<dbReference type="Pfam" id="PF02915">
    <property type="entry name" value="Rubrerythrin"/>
    <property type="match status" value="1"/>
</dbReference>
<dbReference type="InterPro" id="IPR009078">
    <property type="entry name" value="Ferritin-like_SF"/>
</dbReference>
<dbReference type="InterPro" id="IPR045236">
    <property type="entry name" value="RevRr_diiron-bd_dom"/>
</dbReference>
<protein>
    <submittedName>
        <fullName evidence="2">Rubrerythrin</fullName>
    </submittedName>
</protein>
<dbReference type="InterPro" id="IPR012347">
    <property type="entry name" value="Ferritin-like"/>
</dbReference>
<dbReference type="InterPro" id="IPR003251">
    <property type="entry name" value="Rr_diiron-bd_dom"/>
</dbReference>
<accession>A0A371NDK5</accession>
<feature type="domain" description="Ferritin-like diiron" evidence="1">
    <location>
        <begin position="22"/>
        <end position="151"/>
    </location>
</feature>
<dbReference type="Proteomes" id="UP000256864">
    <property type="component" value="Unassembled WGS sequence"/>
</dbReference>
<organism evidence="2 3">
    <name type="scientific">Methanothermobacter defluvii</name>
    <dbReference type="NCBI Taxonomy" id="49339"/>
    <lineage>
        <taxon>Archaea</taxon>
        <taxon>Methanobacteriati</taxon>
        <taxon>Methanobacteriota</taxon>
        <taxon>Methanomada group</taxon>
        <taxon>Methanobacteria</taxon>
        <taxon>Methanobacteriales</taxon>
        <taxon>Methanobacteriaceae</taxon>
        <taxon>Methanothermobacter</taxon>
    </lineage>
</organism>
<evidence type="ECO:0000259" key="1">
    <source>
        <dbReference type="PROSITE" id="PS50905"/>
    </source>
</evidence>
<dbReference type="InterPro" id="IPR009040">
    <property type="entry name" value="Ferritin-like_diiron"/>
</dbReference>
<dbReference type="AlphaFoldDB" id="A0A371NDK5"/>
<evidence type="ECO:0000313" key="2">
    <source>
        <dbReference type="EMBL" id="REE28048.1"/>
    </source>
</evidence>
<dbReference type="SUPFAM" id="SSF47240">
    <property type="entry name" value="Ferritin-like"/>
    <property type="match status" value="1"/>
</dbReference>
<name>A0A371NDK5_9EURY</name>
<gene>
    <name evidence="2" type="ORF">C7452_0034</name>
</gene>
<dbReference type="EMBL" id="QREL01000001">
    <property type="protein sequence ID" value="REE28048.1"/>
    <property type="molecule type" value="Genomic_DNA"/>
</dbReference>
<sequence>MHASRLEEGLQVISMNENITGVCRGTELENVVDANFRGECSEVGIYLAMARQAQREGLPEVAEVLRRIALEEAAHAARFAELNGVIRETLRENLEMMLEGEEAANREKREAALRARECGVDEAHDFFDESSRDEGRHAAMLRGLLERYFQG</sequence>
<dbReference type="GO" id="GO:0016491">
    <property type="term" value="F:oxidoreductase activity"/>
    <property type="evidence" value="ECO:0007669"/>
    <property type="project" value="InterPro"/>
</dbReference>
<dbReference type="GO" id="GO:0005506">
    <property type="term" value="F:iron ion binding"/>
    <property type="evidence" value="ECO:0007669"/>
    <property type="project" value="InterPro"/>
</dbReference>
<dbReference type="PROSITE" id="PS50905">
    <property type="entry name" value="FERRITIN_LIKE"/>
    <property type="match status" value="1"/>
</dbReference>
<dbReference type="InterPro" id="IPR052773">
    <property type="entry name" value="Anaerobic_Peroxidase-Rel"/>
</dbReference>